<dbReference type="PANTHER" id="PTHR42852">
    <property type="entry name" value="THIOL:DISULFIDE INTERCHANGE PROTEIN DSBE"/>
    <property type="match status" value="1"/>
</dbReference>
<organism evidence="2 3">
    <name type="scientific">Candidatus Cryptobacteroides merdigallinarum</name>
    <dbReference type="NCBI Taxonomy" id="2840770"/>
    <lineage>
        <taxon>Bacteria</taxon>
        <taxon>Pseudomonadati</taxon>
        <taxon>Bacteroidota</taxon>
        <taxon>Bacteroidia</taxon>
        <taxon>Bacteroidales</taxon>
        <taxon>Candidatus Cryptobacteroides</taxon>
    </lineage>
</organism>
<dbReference type="Proteomes" id="UP000810252">
    <property type="component" value="Unassembled WGS sequence"/>
</dbReference>
<reference evidence="2" key="1">
    <citation type="submission" date="2020-10" db="EMBL/GenBank/DDBJ databases">
        <authorList>
            <person name="Gilroy R."/>
        </authorList>
    </citation>
    <scope>NUCLEOTIDE SEQUENCE</scope>
    <source>
        <strain evidence="2">20514</strain>
    </source>
</reference>
<dbReference type="GO" id="GO:0016209">
    <property type="term" value="F:antioxidant activity"/>
    <property type="evidence" value="ECO:0007669"/>
    <property type="project" value="InterPro"/>
</dbReference>
<protein>
    <submittedName>
        <fullName evidence="2">TlpA family protein disulfide reductase</fullName>
    </submittedName>
</protein>
<evidence type="ECO:0000313" key="3">
    <source>
        <dbReference type="Proteomes" id="UP000810252"/>
    </source>
</evidence>
<evidence type="ECO:0000313" key="2">
    <source>
        <dbReference type="EMBL" id="MBO8448644.1"/>
    </source>
</evidence>
<gene>
    <name evidence="2" type="ORF">IAC29_05165</name>
</gene>
<dbReference type="GO" id="GO:0016491">
    <property type="term" value="F:oxidoreductase activity"/>
    <property type="evidence" value="ECO:0007669"/>
    <property type="project" value="InterPro"/>
</dbReference>
<dbReference type="Pfam" id="PF00578">
    <property type="entry name" value="AhpC-TSA"/>
    <property type="match status" value="1"/>
</dbReference>
<accession>A0A9D9EP11</accession>
<feature type="domain" description="Alkyl hydroperoxide reductase subunit C/ Thiol specific antioxidant" evidence="1">
    <location>
        <begin position="251"/>
        <end position="329"/>
    </location>
</feature>
<dbReference type="InterPro" id="IPR036249">
    <property type="entry name" value="Thioredoxin-like_sf"/>
</dbReference>
<dbReference type="AlphaFoldDB" id="A0A9D9EP11"/>
<dbReference type="CDD" id="cd02966">
    <property type="entry name" value="TlpA_like_family"/>
    <property type="match status" value="1"/>
</dbReference>
<dbReference type="PANTHER" id="PTHR42852:SF13">
    <property type="entry name" value="PROTEIN DIPZ"/>
    <property type="match status" value="1"/>
</dbReference>
<comment type="caution">
    <text evidence="2">The sequence shown here is derived from an EMBL/GenBank/DDBJ whole genome shotgun (WGS) entry which is preliminary data.</text>
</comment>
<dbReference type="InterPro" id="IPR050553">
    <property type="entry name" value="Thioredoxin_ResA/DsbE_sf"/>
</dbReference>
<dbReference type="InterPro" id="IPR000866">
    <property type="entry name" value="AhpC/TSA"/>
</dbReference>
<evidence type="ECO:0000259" key="1">
    <source>
        <dbReference type="Pfam" id="PF00578"/>
    </source>
</evidence>
<dbReference type="EMBL" id="JADIMQ010000074">
    <property type="protein sequence ID" value="MBO8448644.1"/>
    <property type="molecule type" value="Genomic_DNA"/>
</dbReference>
<dbReference type="SUPFAM" id="SSF52833">
    <property type="entry name" value="Thioredoxin-like"/>
    <property type="match status" value="1"/>
</dbReference>
<reference evidence="2" key="2">
    <citation type="journal article" date="2021" name="PeerJ">
        <title>Extensive microbial diversity within the chicken gut microbiome revealed by metagenomics and culture.</title>
        <authorList>
            <person name="Gilroy R."/>
            <person name="Ravi A."/>
            <person name="Getino M."/>
            <person name="Pursley I."/>
            <person name="Horton D.L."/>
            <person name="Alikhan N.F."/>
            <person name="Baker D."/>
            <person name="Gharbi K."/>
            <person name="Hall N."/>
            <person name="Watson M."/>
            <person name="Adriaenssens E.M."/>
            <person name="Foster-Nyarko E."/>
            <person name="Jarju S."/>
            <person name="Secka A."/>
            <person name="Antonio M."/>
            <person name="Oren A."/>
            <person name="Chaudhuri R.R."/>
            <person name="La Ragione R."/>
            <person name="Hildebrand F."/>
            <person name="Pallen M.J."/>
        </authorList>
    </citation>
    <scope>NUCLEOTIDE SEQUENCE</scope>
    <source>
        <strain evidence="2">20514</strain>
    </source>
</reference>
<proteinExistence type="predicted"/>
<sequence>MKKALIFTVFLVAATVQGLQARGQKFTISGKIDGIVKGDTLRFRRITLPGWATGQAFDIVVKKDGKFKYRGVQEHDQFYLMEYFPAEGEAPVCDRMGKNLVISGGDRITMDGIRDEIYYCTLGGGIYKDPALSVYLCASDSLDAVRGSYVRKIEEANAAGDHETAAMYGEKFNKFYDDNPGAGRVSRLRKEYFDSSTGGNIFTLVEYISRMDYTPIETLRKQFDGFSRETRDSWYGKVYEKRMNAVEAISIGNQSPDFTLTMTDGSTVSRDGFSGKYLLIYHWGMCPGSLHIDRYVQDLYSRYHGRGLEVIGITESVQKIYNIWEETEEGASVPSLGIDDLKATLDSMLNHPWPDAELETGHPENRQVSDMFLISGWPFFIFIGPDGKILARDFSEAFGQAKKILEEKFGE</sequence>
<dbReference type="Gene3D" id="3.40.30.10">
    <property type="entry name" value="Glutaredoxin"/>
    <property type="match status" value="1"/>
</dbReference>
<name>A0A9D9EP11_9BACT</name>